<feature type="binding site" evidence="1">
    <location>
        <position position="74"/>
    </location>
    <ligand>
        <name>Mg(2+)</name>
        <dbReference type="ChEBI" id="CHEBI:18420"/>
        <label>3</label>
    </ligand>
</feature>
<feature type="binding site" evidence="1">
    <location>
        <position position="326"/>
    </location>
    <ligand>
        <name>substrate</name>
    </ligand>
</feature>
<dbReference type="Gene3D" id="3.30.1330.10">
    <property type="entry name" value="PurM-like, N-terminal domain"/>
    <property type="match status" value="1"/>
</dbReference>
<feature type="binding site" evidence="1">
    <location>
        <position position="74"/>
    </location>
    <ligand>
        <name>Mg(2+)</name>
        <dbReference type="ChEBI" id="CHEBI:18420"/>
        <label>2</label>
    </ligand>
</feature>
<feature type="binding site" evidence="1">
    <location>
        <position position="269"/>
    </location>
    <ligand>
        <name>substrate</name>
    </ligand>
</feature>
<dbReference type="InterPro" id="IPR006283">
    <property type="entry name" value="ThiL-like"/>
</dbReference>
<evidence type="ECO:0000256" key="1">
    <source>
        <dbReference type="HAMAP-Rule" id="MF_02128"/>
    </source>
</evidence>
<dbReference type="InterPro" id="IPR036921">
    <property type="entry name" value="PurM-like_N_sf"/>
</dbReference>
<keyword evidence="5" id="KW-1185">Reference proteome</keyword>
<feature type="binding site" evidence="1">
    <location>
        <begin position="121"/>
        <end position="122"/>
    </location>
    <ligand>
        <name>ATP</name>
        <dbReference type="ChEBI" id="CHEBI:30616"/>
    </ligand>
</feature>
<comment type="similarity">
    <text evidence="1">Belongs to the thiamine-monophosphate kinase family.</text>
</comment>
<feature type="binding site" evidence="1">
    <location>
        <position position="28"/>
    </location>
    <ligand>
        <name>Mg(2+)</name>
        <dbReference type="ChEBI" id="CHEBI:18420"/>
        <label>3</label>
    </ligand>
</feature>
<reference evidence="4 5" key="1">
    <citation type="submission" date="2024-03" db="EMBL/GenBank/DDBJ databases">
        <title>Bacilli Hybrid Assemblies.</title>
        <authorList>
            <person name="Kovac J."/>
        </authorList>
    </citation>
    <scope>NUCLEOTIDE SEQUENCE [LARGE SCALE GENOMIC DNA]</scope>
    <source>
        <strain evidence="4 5">FSL R7-0666</strain>
    </source>
</reference>
<feature type="binding site" evidence="1">
    <location>
        <position position="122"/>
    </location>
    <ligand>
        <name>Mg(2+)</name>
        <dbReference type="ChEBI" id="CHEBI:18420"/>
        <label>1</label>
    </ligand>
</feature>
<dbReference type="EMBL" id="JBCITK010000001">
    <property type="protein sequence ID" value="MEN0642529.1"/>
    <property type="molecule type" value="Genomic_DNA"/>
</dbReference>
<gene>
    <name evidence="1 4" type="primary">thiL</name>
    <name evidence="4" type="ORF">MKY91_05085</name>
</gene>
<feature type="binding site" evidence="1">
    <location>
        <position position="45"/>
    </location>
    <ligand>
        <name>Mg(2+)</name>
        <dbReference type="ChEBI" id="CHEBI:18420"/>
        <label>2</label>
    </ligand>
</feature>
<comment type="catalytic activity">
    <reaction evidence="1">
        <text>thiamine phosphate + ATP = thiamine diphosphate + ADP</text>
        <dbReference type="Rhea" id="RHEA:15913"/>
        <dbReference type="ChEBI" id="CHEBI:30616"/>
        <dbReference type="ChEBI" id="CHEBI:37575"/>
        <dbReference type="ChEBI" id="CHEBI:58937"/>
        <dbReference type="ChEBI" id="CHEBI:456216"/>
        <dbReference type="EC" id="2.7.4.16"/>
    </reaction>
</comment>
<proteinExistence type="inferred from homology"/>
<comment type="caution">
    <text evidence="4">The sequence shown here is derived from an EMBL/GenBank/DDBJ whole genome shotgun (WGS) entry which is preliminary data.</text>
</comment>
<dbReference type="GO" id="GO:0009030">
    <property type="term" value="F:thiamine-phosphate kinase activity"/>
    <property type="evidence" value="ECO:0007669"/>
    <property type="project" value="UniProtKB-EC"/>
</dbReference>
<feature type="binding site" evidence="1">
    <location>
        <position position="45"/>
    </location>
    <ligand>
        <name>Mg(2+)</name>
        <dbReference type="ChEBI" id="CHEBI:18420"/>
        <label>1</label>
    </ligand>
</feature>
<feature type="binding site" evidence="1">
    <location>
        <position position="220"/>
    </location>
    <ligand>
        <name>Mg(2+)</name>
        <dbReference type="ChEBI" id="CHEBI:18420"/>
        <label>5</label>
    </ligand>
</feature>
<name>A0ABU9VF46_9BACI</name>
<keyword evidence="1" id="KW-0067">ATP-binding</keyword>
<comment type="pathway">
    <text evidence="1">Cofactor biosynthesis; thiamine diphosphate biosynthesis; thiamine diphosphate from thiamine phosphate: step 1/1.</text>
</comment>
<dbReference type="CDD" id="cd02194">
    <property type="entry name" value="ThiL"/>
    <property type="match status" value="1"/>
</dbReference>
<evidence type="ECO:0000259" key="3">
    <source>
        <dbReference type="Pfam" id="PF02769"/>
    </source>
</evidence>
<dbReference type="PIRSF" id="PIRSF005303">
    <property type="entry name" value="Thiam_monoph_kin"/>
    <property type="match status" value="1"/>
</dbReference>
<keyword evidence="1 4" id="KW-0418">Kinase</keyword>
<feature type="binding site" evidence="1">
    <location>
        <position position="28"/>
    </location>
    <ligand>
        <name>Mg(2+)</name>
        <dbReference type="ChEBI" id="CHEBI:18420"/>
        <label>4</label>
    </ligand>
</feature>
<dbReference type="SUPFAM" id="SSF55326">
    <property type="entry name" value="PurM N-terminal domain-like"/>
    <property type="match status" value="1"/>
</dbReference>
<dbReference type="PANTHER" id="PTHR30270">
    <property type="entry name" value="THIAMINE-MONOPHOSPHATE KINASE"/>
    <property type="match status" value="1"/>
</dbReference>
<dbReference type="HAMAP" id="MF_02128">
    <property type="entry name" value="TMP_kinase"/>
    <property type="match status" value="1"/>
</dbReference>
<keyword evidence="1" id="KW-0784">Thiamine biosynthesis</keyword>
<feature type="binding site" evidence="1">
    <location>
        <position position="217"/>
    </location>
    <ligand>
        <name>Mg(2+)</name>
        <dbReference type="ChEBI" id="CHEBI:18420"/>
        <label>3</label>
    </ligand>
</feature>
<dbReference type="Gene3D" id="3.90.650.10">
    <property type="entry name" value="PurM-like C-terminal domain"/>
    <property type="match status" value="1"/>
</dbReference>
<dbReference type="RefSeq" id="WP_343129644.1">
    <property type="nucleotide sequence ID" value="NZ_JBCITK010000001.1"/>
</dbReference>
<feature type="binding site" evidence="1">
    <location>
        <position position="219"/>
    </location>
    <ligand>
        <name>ATP</name>
        <dbReference type="ChEBI" id="CHEBI:30616"/>
    </ligand>
</feature>
<comment type="miscellaneous">
    <text evidence="1">Reaction mechanism of ThiL seems to utilize a direct, inline transfer of the gamma-phosphate of ATP to TMP rather than a phosphorylated enzyme intermediate.</text>
</comment>
<feature type="binding site" evidence="1">
    <location>
        <position position="74"/>
    </location>
    <ligand>
        <name>Mg(2+)</name>
        <dbReference type="ChEBI" id="CHEBI:18420"/>
        <label>4</label>
    </ligand>
</feature>
<dbReference type="EC" id="2.7.4.16" evidence="1"/>
<comment type="function">
    <text evidence="1">Catalyzes the ATP-dependent phosphorylation of thiamine-monophosphate (TMP) to form thiamine-pyrophosphate (TPP), the active form of vitamin B1.</text>
</comment>
<feature type="binding site" evidence="1">
    <location>
        <position position="104"/>
    </location>
    <ligand>
        <name>ATP</name>
        <dbReference type="ChEBI" id="CHEBI:30616"/>
    </ligand>
</feature>
<dbReference type="InterPro" id="IPR036676">
    <property type="entry name" value="PurM-like_C_sf"/>
</dbReference>
<dbReference type="InterPro" id="IPR016188">
    <property type="entry name" value="PurM-like_N"/>
</dbReference>
<comment type="caution">
    <text evidence="1">Lacks conserved residue(s) required for the propagation of feature annotation.</text>
</comment>
<accession>A0ABU9VF46</accession>
<keyword evidence="1" id="KW-0460">Magnesium</keyword>
<dbReference type="Proteomes" id="UP001418796">
    <property type="component" value="Unassembled WGS sequence"/>
</dbReference>
<dbReference type="PANTHER" id="PTHR30270:SF0">
    <property type="entry name" value="THIAMINE-MONOPHOSPHATE KINASE"/>
    <property type="match status" value="1"/>
</dbReference>
<dbReference type="Pfam" id="PF00586">
    <property type="entry name" value="AIRS"/>
    <property type="match status" value="1"/>
</dbReference>
<dbReference type="InterPro" id="IPR010918">
    <property type="entry name" value="PurM-like_C_dom"/>
</dbReference>
<keyword evidence="1" id="KW-0547">Nucleotide-binding</keyword>
<feature type="domain" description="PurM-like C-terminal" evidence="3">
    <location>
        <begin position="153"/>
        <end position="308"/>
    </location>
</feature>
<dbReference type="NCBIfam" id="TIGR01379">
    <property type="entry name" value="thiL"/>
    <property type="match status" value="1"/>
</dbReference>
<sequence>MKDEFEFIDQIKPASHHQPSLVMGIGDDAAVYTSTQGMREVVCVDTMIEGVHFTKETLSPNQIGRKALAINVSDLAAMGAVPRFYLVSIAIPAVWEDEEVNDLYKGMQEVADRWKMDLIGGDTVSAKEALVITVTAIGQVEEGVSLYRSQAAPGDIVFVTGPVGSSAAGLELLLEKGRHASFNKSESELVLMHQQPEPQVEAGRLCAGTQARMSLNDISDGVASEASELAVASEVSITLQADKIPFHPALDEVVKGQEKKLAFAFNGGEDFQLIGTIEKTAFSSFLENALRAGIQIYPIGEVKEKAEHPVFIKDKDLIEPLQKGGFNHFKK</sequence>
<dbReference type="Pfam" id="PF02769">
    <property type="entry name" value="AIRS_C"/>
    <property type="match status" value="1"/>
</dbReference>
<evidence type="ECO:0000313" key="4">
    <source>
        <dbReference type="EMBL" id="MEN0642529.1"/>
    </source>
</evidence>
<dbReference type="SUPFAM" id="SSF56042">
    <property type="entry name" value="PurM C-terminal domain-like"/>
    <property type="match status" value="1"/>
</dbReference>
<feature type="binding site" evidence="1">
    <location>
        <position position="52"/>
    </location>
    <ligand>
        <name>substrate</name>
    </ligand>
</feature>
<evidence type="ECO:0000313" key="5">
    <source>
        <dbReference type="Proteomes" id="UP001418796"/>
    </source>
</evidence>
<keyword evidence="1 4" id="KW-0808">Transferase</keyword>
<feature type="binding site" evidence="1">
    <location>
        <position position="148"/>
    </location>
    <ligand>
        <name>ATP</name>
        <dbReference type="ChEBI" id="CHEBI:30616"/>
    </ligand>
</feature>
<protein>
    <recommendedName>
        <fullName evidence="1">Thiamine-monophosphate kinase</fullName>
        <shortName evidence="1">TMP kinase</shortName>
        <shortName evidence="1">Thiamine-phosphate kinase</shortName>
        <ecNumber evidence="1">2.7.4.16</ecNumber>
    </recommendedName>
</protein>
<evidence type="ECO:0000259" key="2">
    <source>
        <dbReference type="Pfam" id="PF00586"/>
    </source>
</evidence>
<organism evidence="4 5">
    <name type="scientific">Alkalicoccobacillus gibsonii</name>
    <dbReference type="NCBI Taxonomy" id="79881"/>
    <lineage>
        <taxon>Bacteria</taxon>
        <taxon>Bacillati</taxon>
        <taxon>Bacillota</taxon>
        <taxon>Bacilli</taxon>
        <taxon>Bacillales</taxon>
        <taxon>Bacillaceae</taxon>
        <taxon>Alkalicoccobacillus</taxon>
    </lineage>
</organism>
<keyword evidence="1" id="KW-0479">Metal-binding</keyword>
<feature type="domain" description="PurM-like N-terminal" evidence="2">
    <location>
        <begin position="26"/>
        <end position="140"/>
    </location>
</feature>